<proteinExistence type="predicted"/>
<accession>A0ACD3A1F5</accession>
<evidence type="ECO:0000313" key="2">
    <source>
        <dbReference type="Proteomes" id="UP000308600"/>
    </source>
</evidence>
<evidence type="ECO:0000313" key="1">
    <source>
        <dbReference type="EMBL" id="TFK59693.1"/>
    </source>
</evidence>
<keyword evidence="2" id="KW-1185">Reference proteome</keyword>
<gene>
    <name evidence="1" type="ORF">BDN72DRAFT_864948</name>
</gene>
<dbReference type="EMBL" id="ML208915">
    <property type="protein sequence ID" value="TFK59693.1"/>
    <property type="molecule type" value="Genomic_DNA"/>
</dbReference>
<dbReference type="Proteomes" id="UP000308600">
    <property type="component" value="Unassembled WGS sequence"/>
</dbReference>
<name>A0ACD3A1F5_9AGAR</name>
<protein>
    <submittedName>
        <fullName evidence="1">Uncharacterized protein</fullName>
    </submittedName>
</protein>
<sequence>MISEGSQMRWFEWMWVVQGWGGAGGSEAHRGLTDERRVAALVPMDSQTSKTPRDHLWGFPNEVVQVGCGWCKVHTYTCIYCEVMTMLDSEGLLGCSGGTEAHHGPTDVHQVMAPIPIDLLSSKIPRNNFWKSPNKVMQLEGEMISEGSQMRWFEWMWVVQGWGGAGGSEAHRGLTDERRVAALVPMDSQTSKTPRDHLWGFPNEVVQGFPNEVVELVQGWGGGGGSEAHRGPTDERRVAALIPIDLPTSKTPRNNLWGSPNEGSMDAIKNRRSKVGGRLQGSLNELGGVGWGWCMVGRGGDNEGHREPTNERRVAALVLIDSLASKTPGDKL</sequence>
<organism evidence="1 2">
    <name type="scientific">Pluteus cervinus</name>
    <dbReference type="NCBI Taxonomy" id="181527"/>
    <lineage>
        <taxon>Eukaryota</taxon>
        <taxon>Fungi</taxon>
        <taxon>Dikarya</taxon>
        <taxon>Basidiomycota</taxon>
        <taxon>Agaricomycotina</taxon>
        <taxon>Agaricomycetes</taxon>
        <taxon>Agaricomycetidae</taxon>
        <taxon>Agaricales</taxon>
        <taxon>Pluteineae</taxon>
        <taxon>Pluteaceae</taxon>
        <taxon>Pluteus</taxon>
    </lineage>
</organism>
<reference evidence="1 2" key="1">
    <citation type="journal article" date="2019" name="Nat. Ecol. Evol.">
        <title>Megaphylogeny resolves global patterns of mushroom evolution.</title>
        <authorList>
            <person name="Varga T."/>
            <person name="Krizsan K."/>
            <person name="Foldi C."/>
            <person name="Dima B."/>
            <person name="Sanchez-Garcia M."/>
            <person name="Sanchez-Ramirez S."/>
            <person name="Szollosi G.J."/>
            <person name="Szarkandi J.G."/>
            <person name="Papp V."/>
            <person name="Albert L."/>
            <person name="Andreopoulos W."/>
            <person name="Angelini C."/>
            <person name="Antonin V."/>
            <person name="Barry K.W."/>
            <person name="Bougher N.L."/>
            <person name="Buchanan P."/>
            <person name="Buyck B."/>
            <person name="Bense V."/>
            <person name="Catcheside P."/>
            <person name="Chovatia M."/>
            <person name="Cooper J."/>
            <person name="Damon W."/>
            <person name="Desjardin D."/>
            <person name="Finy P."/>
            <person name="Geml J."/>
            <person name="Haridas S."/>
            <person name="Hughes K."/>
            <person name="Justo A."/>
            <person name="Karasinski D."/>
            <person name="Kautmanova I."/>
            <person name="Kiss B."/>
            <person name="Kocsube S."/>
            <person name="Kotiranta H."/>
            <person name="LaButti K.M."/>
            <person name="Lechner B.E."/>
            <person name="Liimatainen K."/>
            <person name="Lipzen A."/>
            <person name="Lukacs Z."/>
            <person name="Mihaltcheva S."/>
            <person name="Morgado L.N."/>
            <person name="Niskanen T."/>
            <person name="Noordeloos M.E."/>
            <person name="Ohm R.A."/>
            <person name="Ortiz-Santana B."/>
            <person name="Ovrebo C."/>
            <person name="Racz N."/>
            <person name="Riley R."/>
            <person name="Savchenko A."/>
            <person name="Shiryaev A."/>
            <person name="Soop K."/>
            <person name="Spirin V."/>
            <person name="Szebenyi C."/>
            <person name="Tomsovsky M."/>
            <person name="Tulloss R.E."/>
            <person name="Uehling J."/>
            <person name="Grigoriev I.V."/>
            <person name="Vagvolgyi C."/>
            <person name="Papp T."/>
            <person name="Martin F.M."/>
            <person name="Miettinen O."/>
            <person name="Hibbett D.S."/>
            <person name="Nagy L.G."/>
        </authorList>
    </citation>
    <scope>NUCLEOTIDE SEQUENCE [LARGE SCALE GENOMIC DNA]</scope>
    <source>
        <strain evidence="1 2">NL-1719</strain>
    </source>
</reference>